<proteinExistence type="predicted"/>
<accession>A0A8J4E3E3</accession>
<dbReference type="Pfam" id="PF07228">
    <property type="entry name" value="SpoIIE"/>
    <property type="match status" value="1"/>
</dbReference>
<organism evidence="4 5">
    <name type="scientific">Virgisporangium aurantiacum</name>
    <dbReference type="NCBI Taxonomy" id="175570"/>
    <lineage>
        <taxon>Bacteria</taxon>
        <taxon>Bacillati</taxon>
        <taxon>Actinomycetota</taxon>
        <taxon>Actinomycetes</taxon>
        <taxon>Micromonosporales</taxon>
        <taxon>Micromonosporaceae</taxon>
        <taxon>Virgisporangium</taxon>
    </lineage>
</organism>
<dbReference type="Gene3D" id="3.60.40.10">
    <property type="entry name" value="PPM-type phosphatase domain"/>
    <property type="match status" value="1"/>
</dbReference>
<dbReference type="SMART" id="SM00331">
    <property type="entry name" value="PP2C_SIG"/>
    <property type="match status" value="1"/>
</dbReference>
<evidence type="ECO:0000313" key="5">
    <source>
        <dbReference type="Proteomes" id="UP000612585"/>
    </source>
</evidence>
<feature type="domain" description="PPM-type phosphatase" evidence="3">
    <location>
        <begin position="201"/>
        <end position="420"/>
    </location>
</feature>
<sequence>MLNLGSPSSVSTLGFGRQSEDLNVPGYGRHMPDSVGDSAWGWRTATAELVARTRFITPSRLPEAVAAAAATAGSATTLYLVDHEQRRLRPFPPGGDPLHVDASPAGTAFRTTTPERDGARLWNPLLDGSERLGVLGLDSAAADRSDPAVRVEVDRFVALVGHLIAVMSAYGDAFEHVRRTRPMSAAAELVWQMLPPLTYGADSFVISAILQPVYAVGGDGFDYGVSESTLYLGIYDSTGHHLRAGLTTAVTLSAVRAARRAGSGVLEQATAADAALAEEFDDSRFTTAVLAGVDLASGAVHYVNAGHPPPLVLRGDRLVATLDGGRRLPLGLGGIAGGPTTPGKLRLEAGDRLLAYSDGVVDALDRDGEPFGVDGLTALALRHAADDLPAPETLRRMNHDVLSRQDGPSADDATLLLVEWSGEAVRRLAP</sequence>
<evidence type="ECO:0000256" key="2">
    <source>
        <dbReference type="SAM" id="MobiDB-lite"/>
    </source>
</evidence>
<gene>
    <name evidence="4" type="ORF">Vau01_074800</name>
</gene>
<dbReference type="SUPFAM" id="SSF81606">
    <property type="entry name" value="PP2C-like"/>
    <property type="match status" value="1"/>
</dbReference>
<comment type="caution">
    <text evidence="4">The sequence shown here is derived from an EMBL/GenBank/DDBJ whole genome shotgun (WGS) entry which is preliminary data.</text>
</comment>
<dbReference type="Proteomes" id="UP000612585">
    <property type="component" value="Unassembled WGS sequence"/>
</dbReference>
<dbReference type="InterPro" id="IPR036457">
    <property type="entry name" value="PPM-type-like_dom_sf"/>
</dbReference>
<dbReference type="EMBL" id="BOPG01000049">
    <property type="protein sequence ID" value="GIJ59964.1"/>
    <property type="molecule type" value="Genomic_DNA"/>
</dbReference>
<dbReference type="PANTHER" id="PTHR43156:SF2">
    <property type="entry name" value="STAGE II SPORULATION PROTEIN E"/>
    <property type="match status" value="1"/>
</dbReference>
<feature type="compositionally biased region" description="Polar residues" evidence="2">
    <location>
        <begin position="1"/>
        <end position="12"/>
    </location>
</feature>
<evidence type="ECO:0000259" key="3">
    <source>
        <dbReference type="SMART" id="SM00331"/>
    </source>
</evidence>
<name>A0A8J4E3E3_9ACTN</name>
<feature type="region of interest" description="Disordered" evidence="2">
    <location>
        <begin position="1"/>
        <end position="25"/>
    </location>
</feature>
<protein>
    <recommendedName>
        <fullName evidence="3">PPM-type phosphatase domain-containing protein</fullName>
    </recommendedName>
</protein>
<dbReference type="PANTHER" id="PTHR43156">
    <property type="entry name" value="STAGE II SPORULATION PROTEIN E-RELATED"/>
    <property type="match status" value="1"/>
</dbReference>
<dbReference type="InterPro" id="IPR001932">
    <property type="entry name" value="PPM-type_phosphatase-like_dom"/>
</dbReference>
<reference evidence="4" key="1">
    <citation type="submission" date="2021-01" db="EMBL/GenBank/DDBJ databases">
        <title>Whole genome shotgun sequence of Virgisporangium aurantiacum NBRC 16421.</title>
        <authorList>
            <person name="Komaki H."/>
            <person name="Tamura T."/>
        </authorList>
    </citation>
    <scope>NUCLEOTIDE SEQUENCE</scope>
    <source>
        <strain evidence="4">NBRC 16421</strain>
    </source>
</reference>
<dbReference type="InterPro" id="IPR052016">
    <property type="entry name" value="Bact_Sigma-Reg"/>
</dbReference>
<keyword evidence="5" id="KW-1185">Reference proteome</keyword>
<evidence type="ECO:0000256" key="1">
    <source>
        <dbReference type="ARBA" id="ARBA00022801"/>
    </source>
</evidence>
<dbReference type="AlphaFoldDB" id="A0A8J4E3E3"/>
<evidence type="ECO:0000313" key="4">
    <source>
        <dbReference type="EMBL" id="GIJ59964.1"/>
    </source>
</evidence>
<dbReference type="GO" id="GO:0016791">
    <property type="term" value="F:phosphatase activity"/>
    <property type="evidence" value="ECO:0007669"/>
    <property type="project" value="TreeGrafter"/>
</dbReference>
<keyword evidence="1" id="KW-0378">Hydrolase</keyword>